<organism evidence="2 3">
    <name type="scientific">Mycena chlorophos</name>
    <name type="common">Agaric fungus</name>
    <name type="synonym">Agaricus chlorophos</name>
    <dbReference type="NCBI Taxonomy" id="658473"/>
    <lineage>
        <taxon>Eukaryota</taxon>
        <taxon>Fungi</taxon>
        <taxon>Dikarya</taxon>
        <taxon>Basidiomycota</taxon>
        <taxon>Agaricomycotina</taxon>
        <taxon>Agaricomycetes</taxon>
        <taxon>Agaricomycetidae</taxon>
        <taxon>Agaricales</taxon>
        <taxon>Marasmiineae</taxon>
        <taxon>Mycenaceae</taxon>
        <taxon>Mycena</taxon>
    </lineage>
</organism>
<keyword evidence="3" id="KW-1185">Reference proteome</keyword>
<feature type="coiled-coil region" evidence="1">
    <location>
        <begin position="6"/>
        <end position="61"/>
    </location>
</feature>
<evidence type="ECO:0000313" key="2">
    <source>
        <dbReference type="EMBL" id="GAT42623.1"/>
    </source>
</evidence>
<reference evidence="2" key="1">
    <citation type="submission" date="2014-09" db="EMBL/GenBank/DDBJ databases">
        <title>Genome sequence of the luminous mushroom Mycena chlorophos for searching fungal bioluminescence genes.</title>
        <authorList>
            <person name="Tanaka Y."/>
            <person name="Kasuga D."/>
            <person name="Oba Y."/>
            <person name="Hase S."/>
            <person name="Sato K."/>
            <person name="Oba Y."/>
            <person name="Sakakibara Y."/>
        </authorList>
    </citation>
    <scope>NUCLEOTIDE SEQUENCE</scope>
</reference>
<dbReference type="Proteomes" id="UP000815677">
    <property type="component" value="Unassembled WGS sequence"/>
</dbReference>
<keyword evidence="1" id="KW-0175">Coiled coil</keyword>
<protein>
    <submittedName>
        <fullName evidence="2">Uncharacterized protein</fullName>
    </submittedName>
</protein>
<proteinExistence type="predicted"/>
<gene>
    <name evidence="2" type="ORF">MCHLO_00333</name>
</gene>
<name>A0ABQ0KUQ8_MYCCL</name>
<sequence>MDNHHHGEANTEILRLRARIRDLTRRVKYTHQAAEAAFAEYRVAEADYQAAREQLRGTQLELAALWDEAAFYDFASGAILRPQSPQAAADQTTG</sequence>
<evidence type="ECO:0000256" key="1">
    <source>
        <dbReference type="SAM" id="Coils"/>
    </source>
</evidence>
<evidence type="ECO:0000313" key="3">
    <source>
        <dbReference type="Proteomes" id="UP000815677"/>
    </source>
</evidence>
<accession>A0ABQ0KUQ8</accession>
<dbReference type="EMBL" id="DF838133">
    <property type="protein sequence ID" value="GAT42623.1"/>
    <property type="molecule type" value="Genomic_DNA"/>
</dbReference>